<dbReference type="PANTHER" id="PTHR43439:SF2">
    <property type="entry name" value="ENZYME, PUTATIVE (JCVI)-RELATED"/>
    <property type="match status" value="1"/>
</dbReference>
<dbReference type="InterPro" id="IPR013120">
    <property type="entry name" value="FAR_NAD-bd"/>
</dbReference>
<keyword evidence="7" id="KW-1185">Reference proteome</keyword>
<sequence>MFPGEPPHAIPSNPLHKTVQGGSTSNRTWTQPPLDTPITAWQLFDFHLKYSGNHPLFQYYNPANGELKTISWGKTVQAIHKRAQSIRDLAGGTTEHRKVIGILAISDTITYSILCHSIIRTGHIPFPISPRLSPPMLAHLLEKTHPEYIFVSGIEGKTMGVLQNLLQSAITLLDPTRDSTSQPYTDKMKDLPQIVPMPSFQDLFQDSQPAKEEMESNETAPTNVDSVALILHSSGSTAFPKAINITHRFMFEQGMLPWFGDVDLCGLKCSSHSLPMFHSAGHVPFTWAISSGLVLTVLPPVSPPLFPTPNIAFEGMEKTRSQVVYGISMHIEEWAKDETKIEYMRNMAAVIYQGAPLSVHTGKLLISTDVPVVPMYGMTEGGAMSSLIPARTSERDYEYFKFSPHYTTEFLEQGPGQDGIYELVLPKTANQTPARLNTTSATGAPAYATSDLLVRHPSEAKDDFWKIYGRKDHQITLSLGEKVNPGPLESLLVIHASAYIRSAILFGRVRAHLGVLLDPIHPFDPADVIKLAEFRNMVWPAVEKVNQVAPAFGRLSKEMIVPTWPSLPLSYSIKGDPHRHLALQAYAHVIEAAYEAAYETSQTELPGPRQWDNEEDVKNFIRAVVAKILGDATSSTRFQDNTDFYAAGCDSLQTTWIKNSILYALRRSHGALGQQLPQDFVYLHPTVLRLSLFLVKCIRGELRPQEFQDEHSALDTMLILKNEAVAGIRLPSLTGIDSVTPKRSPVQGDIVLVTGTTGALGCYILGLLLSDAFVHRVYAANRPSPNTGHHMKSLAQRQEEAFIEKGLDVSLLQSQKLVLVEMDARRADLGVETQIYETIQHSVTHIIHNAWPVQFGYTISSFRESFQGLKNLINFCLQVRGHKPCFIYISSVAAFRNYNGDGPVLEEKIADFSQAIGFGYGESKLVSEHILQHAADVNGLSFVSIRVGQLSGGINGVWSTKEWVPTLVRAGIEIGCLPSFKQKITWLPINIAAQVIIEMRNSPHQYLHLVHPHPVSWSEIFEHVAAMLGGIALVDPDQWTSKIQEIGTENSRGSLDLFKKLYQGHNADPLINTEKATRMSKTLADGNIHVLGESDVKKWITYWISKGFL</sequence>
<evidence type="ECO:0000256" key="1">
    <source>
        <dbReference type="ARBA" id="ARBA00022450"/>
    </source>
</evidence>
<name>A0A6A4HGX9_9AGAR</name>
<evidence type="ECO:0000313" key="6">
    <source>
        <dbReference type="EMBL" id="KAE9396384.1"/>
    </source>
</evidence>
<dbReference type="PANTHER" id="PTHR43439">
    <property type="entry name" value="PHENYLACETATE-COENZYME A LIGASE"/>
    <property type="match status" value="1"/>
</dbReference>
<dbReference type="Pfam" id="PF00501">
    <property type="entry name" value="AMP-binding"/>
    <property type="match status" value="1"/>
</dbReference>
<protein>
    <submittedName>
        <fullName evidence="6">Acetyl-CoA synthetase-like protein</fullName>
    </submittedName>
</protein>
<accession>A0A6A4HGX9</accession>
<feature type="domain" description="AMP-dependent synthetase/ligase" evidence="4">
    <location>
        <begin position="65"/>
        <end position="387"/>
    </location>
</feature>
<dbReference type="InterPro" id="IPR000873">
    <property type="entry name" value="AMP-dep_synth/lig_dom"/>
</dbReference>
<evidence type="ECO:0000313" key="7">
    <source>
        <dbReference type="Proteomes" id="UP000799118"/>
    </source>
</evidence>
<dbReference type="Proteomes" id="UP000799118">
    <property type="component" value="Unassembled WGS sequence"/>
</dbReference>
<keyword evidence="2" id="KW-0597">Phosphoprotein</keyword>
<feature type="compositionally biased region" description="Polar residues" evidence="3">
    <location>
        <begin position="20"/>
        <end position="31"/>
    </location>
</feature>
<dbReference type="InterPro" id="IPR042099">
    <property type="entry name" value="ANL_N_sf"/>
</dbReference>
<gene>
    <name evidence="6" type="ORF">BT96DRAFT_884780</name>
</gene>
<feature type="region of interest" description="Disordered" evidence="3">
    <location>
        <begin position="1"/>
        <end position="31"/>
    </location>
</feature>
<dbReference type="SUPFAM" id="SSF56801">
    <property type="entry name" value="Acetyl-CoA synthetase-like"/>
    <property type="match status" value="1"/>
</dbReference>
<dbReference type="InterPro" id="IPR036736">
    <property type="entry name" value="ACP-like_sf"/>
</dbReference>
<dbReference type="InterPro" id="IPR036291">
    <property type="entry name" value="NAD(P)-bd_dom_sf"/>
</dbReference>
<evidence type="ECO:0000259" key="4">
    <source>
        <dbReference type="Pfam" id="PF00501"/>
    </source>
</evidence>
<dbReference type="Pfam" id="PF23562">
    <property type="entry name" value="AMP-binding_C_3"/>
    <property type="match status" value="1"/>
</dbReference>
<organism evidence="6 7">
    <name type="scientific">Gymnopus androsaceus JB14</name>
    <dbReference type="NCBI Taxonomy" id="1447944"/>
    <lineage>
        <taxon>Eukaryota</taxon>
        <taxon>Fungi</taxon>
        <taxon>Dikarya</taxon>
        <taxon>Basidiomycota</taxon>
        <taxon>Agaricomycotina</taxon>
        <taxon>Agaricomycetes</taxon>
        <taxon>Agaricomycetidae</taxon>
        <taxon>Agaricales</taxon>
        <taxon>Marasmiineae</taxon>
        <taxon>Omphalotaceae</taxon>
        <taxon>Gymnopus</taxon>
    </lineage>
</organism>
<dbReference type="EMBL" id="ML769514">
    <property type="protein sequence ID" value="KAE9396384.1"/>
    <property type="molecule type" value="Genomic_DNA"/>
</dbReference>
<dbReference type="Gene3D" id="1.10.1200.10">
    <property type="entry name" value="ACP-like"/>
    <property type="match status" value="1"/>
</dbReference>
<dbReference type="AlphaFoldDB" id="A0A6A4HGX9"/>
<dbReference type="InterPro" id="IPR051414">
    <property type="entry name" value="Adenylate-forming_Reductase"/>
</dbReference>
<reference evidence="6" key="1">
    <citation type="journal article" date="2019" name="Environ. Microbiol.">
        <title>Fungal ecological strategies reflected in gene transcription - a case study of two litter decomposers.</title>
        <authorList>
            <person name="Barbi F."/>
            <person name="Kohler A."/>
            <person name="Barry K."/>
            <person name="Baskaran P."/>
            <person name="Daum C."/>
            <person name="Fauchery L."/>
            <person name="Ihrmark K."/>
            <person name="Kuo A."/>
            <person name="LaButti K."/>
            <person name="Lipzen A."/>
            <person name="Morin E."/>
            <person name="Grigoriev I.V."/>
            <person name="Henrissat B."/>
            <person name="Lindahl B."/>
            <person name="Martin F."/>
        </authorList>
    </citation>
    <scope>NUCLEOTIDE SEQUENCE</scope>
    <source>
        <strain evidence="6">JB14</strain>
    </source>
</reference>
<dbReference type="Gene3D" id="3.40.50.720">
    <property type="entry name" value="NAD(P)-binding Rossmann-like Domain"/>
    <property type="match status" value="1"/>
</dbReference>
<dbReference type="SUPFAM" id="SSF51735">
    <property type="entry name" value="NAD(P)-binding Rossmann-fold domains"/>
    <property type="match status" value="1"/>
</dbReference>
<evidence type="ECO:0000256" key="3">
    <source>
        <dbReference type="SAM" id="MobiDB-lite"/>
    </source>
</evidence>
<evidence type="ECO:0000256" key="2">
    <source>
        <dbReference type="ARBA" id="ARBA00022553"/>
    </source>
</evidence>
<proteinExistence type="predicted"/>
<dbReference type="Gene3D" id="3.40.50.12780">
    <property type="entry name" value="N-terminal domain of ligase-like"/>
    <property type="match status" value="1"/>
</dbReference>
<keyword evidence="1" id="KW-0596">Phosphopantetheine</keyword>
<dbReference type="Pfam" id="PF07993">
    <property type="entry name" value="NAD_binding_4"/>
    <property type="match status" value="1"/>
</dbReference>
<dbReference type="OrthoDB" id="429813at2759"/>
<evidence type="ECO:0000259" key="5">
    <source>
        <dbReference type="Pfam" id="PF07993"/>
    </source>
</evidence>
<feature type="domain" description="Thioester reductase (TE)" evidence="5">
    <location>
        <begin position="753"/>
        <end position="996"/>
    </location>
</feature>